<dbReference type="Proteomes" id="UP000199126">
    <property type="component" value="Unassembled WGS sequence"/>
</dbReference>
<dbReference type="InterPro" id="IPR013087">
    <property type="entry name" value="Znf_C2H2_type"/>
</dbReference>
<keyword evidence="2" id="KW-0479">Metal-binding</keyword>
<evidence type="ECO:0000259" key="9">
    <source>
        <dbReference type="PROSITE" id="PS50157"/>
    </source>
</evidence>
<evidence type="ECO:0000256" key="2">
    <source>
        <dbReference type="ARBA" id="ARBA00022723"/>
    </source>
</evidence>
<organism evidence="10 11">
    <name type="scientific">Halogranum amylolyticum</name>
    <dbReference type="NCBI Taxonomy" id="660520"/>
    <lineage>
        <taxon>Archaea</taxon>
        <taxon>Methanobacteriati</taxon>
        <taxon>Methanobacteriota</taxon>
        <taxon>Stenosarchaea group</taxon>
        <taxon>Halobacteria</taxon>
        <taxon>Halobacteriales</taxon>
        <taxon>Haloferacaceae</taxon>
    </lineage>
</organism>
<keyword evidence="7" id="KW-0238">DNA-binding</keyword>
<gene>
    <name evidence="10" type="ORF">SAMN04487948_101142</name>
</gene>
<evidence type="ECO:0000313" key="10">
    <source>
        <dbReference type="EMBL" id="SEO21682.1"/>
    </source>
</evidence>
<dbReference type="SUPFAM" id="SSF57667">
    <property type="entry name" value="beta-beta-alpha zinc fingers"/>
    <property type="match status" value="1"/>
</dbReference>
<dbReference type="GO" id="GO:0008270">
    <property type="term" value="F:zinc ion binding"/>
    <property type="evidence" value="ECO:0007669"/>
    <property type="project" value="UniProtKB-KW"/>
</dbReference>
<proteinExistence type="inferred from homology"/>
<dbReference type="GO" id="GO:0003677">
    <property type="term" value="F:DNA binding"/>
    <property type="evidence" value="ECO:0007669"/>
    <property type="project" value="UniProtKB-KW"/>
</dbReference>
<sequence length="44" mass="5358">MSERETPDDERPYECDLCDDRFATREELKDHVWEYHEMDGDVPP</sequence>
<dbReference type="PROSITE" id="PS50157">
    <property type="entry name" value="ZINC_FINGER_C2H2_2"/>
    <property type="match status" value="1"/>
</dbReference>
<feature type="domain" description="C2H2-type" evidence="9">
    <location>
        <begin position="13"/>
        <end position="41"/>
    </location>
</feature>
<dbReference type="RefSeq" id="WP_170864673.1">
    <property type="nucleotide sequence ID" value="NZ_FODV01000001.1"/>
</dbReference>
<keyword evidence="6" id="KW-0805">Transcription regulation</keyword>
<dbReference type="EMBL" id="FODV01000001">
    <property type="protein sequence ID" value="SEO21682.1"/>
    <property type="molecule type" value="Genomic_DNA"/>
</dbReference>
<keyword evidence="4" id="KW-0863">Zinc-finger</keyword>
<evidence type="ECO:0000256" key="4">
    <source>
        <dbReference type="ARBA" id="ARBA00022771"/>
    </source>
</evidence>
<keyword evidence="3" id="KW-0677">Repeat</keyword>
<evidence type="ECO:0000256" key="7">
    <source>
        <dbReference type="ARBA" id="ARBA00023125"/>
    </source>
</evidence>
<evidence type="ECO:0000256" key="5">
    <source>
        <dbReference type="ARBA" id="ARBA00022833"/>
    </source>
</evidence>
<reference evidence="11" key="1">
    <citation type="submission" date="2016-10" db="EMBL/GenBank/DDBJ databases">
        <authorList>
            <person name="Varghese N."/>
            <person name="Submissions S."/>
        </authorList>
    </citation>
    <scope>NUCLEOTIDE SEQUENCE [LARGE SCALE GENOMIC DNA]</scope>
    <source>
        <strain evidence="11">CGMCC 1.10121</strain>
    </source>
</reference>
<name>A0A1H8MWH8_9EURY</name>
<dbReference type="InterPro" id="IPR036236">
    <property type="entry name" value="Znf_C2H2_sf"/>
</dbReference>
<dbReference type="PROSITE" id="PS00028">
    <property type="entry name" value="ZINC_FINGER_C2H2_1"/>
    <property type="match status" value="1"/>
</dbReference>
<keyword evidence="5" id="KW-0862">Zinc</keyword>
<accession>A0A1H8MWH8</accession>
<keyword evidence="8" id="KW-0804">Transcription</keyword>
<dbReference type="Gene3D" id="3.30.160.60">
    <property type="entry name" value="Classic Zinc Finger"/>
    <property type="match status" value="1"/>
</dbReference>
<keyword evidence="11" id="KW-1185">Reference proteome</keyword>
<comment type="similarity">
    <text evidence="1">Belongs to the krueppel C2H2-type zinc-finger protein family.</text>
</comment>
<evidence type="ECO:0000256" key="8">
    <source>
        <dbReference type="ARBA" id="ARBA00023163"/>
    </source>
</evidence>
<evidence type="ECO:0000256" key="1">
    <source>
        <dbReference type="ARBA" id="ARBA00006991"/>
    </source>
</evidence>
<evidence type="ECO:0000256" key="3">
    <source>
        <dbReference type="ARBA" id="ARBA00022737"/>
    </source>
</evidence>
<evidence type="ECO:0000256" key="6">
    <source>
        <dbReference type="ARBA" id="ARBA00023015"/>
    </source>
</evidence>
<evidence type="ECO:0000313" key="11">
    <source>
        <dbReference type="Proteomes" id="UP000199126"/>
    </source>
</evidence>
<dbReference type="OrthoDB" id="299763at2157"/>
<protein>
    <recommendedName>
        <fullName evidence="9">C2H2-type domain-containing protein</fullName>
    </recommendedName>
</protein>
<dbReference type="FunFam" id="3.30.160.60:FF:000075">
    <property type="entry name" value="Putative zinc finger protein 536"/>
    <property type="match status" value="1"/>
</dbReference>
<dbReference type="AlphaFoldDB" id="A0A1H8MWH8"/>